<proteinExistence type="evidence at transcript level"/>
<evidence type="ECO:0000256" key="1">
    <source>
        <dbReference type="SAM" id="SignalP"/>
    </source>
</evidence>
<name>V5HE36_IXORI</name>
<protein>
    <submittedName>
        <fullName evidence="2">Putative secreted protein</fullName>
    </submittedName>
</protein>
<dbReference type="AlphaFoldDB" id="V5HE36"/>
<organism evidence="2">
    <name type="scientific">Ixodes ricinus</name>
    <name type="common">Common tick</name>
    <name type="synonym">Acarus ricinus</name>
    <dbReference type="NCBI Taxonomy" id="34613"/>
    <lineage>
        <taxon>Eukaryota</taxon>
        <taxon>Metazoa</taxon>
        <taxon>Ecdysozoa</taxon>
        <taxon>Arthropoda</taxon>
        <taxon>Chelicerata</taxon>
        <taxon>Arachnida</taxon>
        <taxon>Acari</taxon>
        <taxon>Parasitiformes</taxon>
        <taxon>Ixodida</taxon>
        <taxon>Ixodoidea</taxon>
        <taxon>Ixodidae</taxon>
        <taxon>Ixodinae</taxon>
        <taxon>Ixodes</taxon>
    </lineage>
</organism>
<feature type="chain" id="PRO_5004735037" evidence="1">
    <location>
        <begin position="23"/>
        <end position="128"/>
    </location>
</feature>
<evidence type="ECO:0000313" key="2">
    <source>
        <dbReference type="EMBL" id="JAB71693.1"/>
    </source>
</evidence>
<sequence length="128" mass="14026">MNAMIPTEIFLLFAMLPITCLTEQGTLLDGCTRLNFNSFGSTGNETTLSTLLGGYCNASYINRKVTGQWIGMAGAGITKCRICCIHKNENGTLIFESTKAPSTMRCGENKKCNRSGRCVRQSKNNKSR</sequence>
<dbReference type="EMBL" id="GANP01012775">
    <property type="protein sequence ID" value="JAB71693.1"/>
    <property type="molecule type" value="mRNA"/>
</dbReference>
<feature type="signal peptide" evidence="1">
    <location>
        <begin position="1"/>
        <end position="22"/>
    </location>
</feature>
<reference evidence="2" key="1">
    <citation type="journal article" date="2015" name="Sci. Rep.">
        <title>Tissue- and time-dependent transcription in Ixodes ricinus salivary glands and midguts when blood feeding on the vertebrate host.</title>
        <authorList>
            <person name="Kotsyfakis M."/>
            <person name="Schwarz A."/>
            <person name="Erhart J."/>
            <person name="Ribeiro J.M."/>
        </authorList>
    </citation>
    <scope>NUCLEOTIDE SEQUENCE</scope>
    <source>
        <tissue evidence="2">Salivary gland and midgut</tissue>
    </source>
</reference>
<accession>V5HE36</accession>
<keyword evidence="1" id="KW-0732">Signal</keyword>